<comment type="caution">
    <text evidence="1">The sequence shown here is derived from an EMBL/GenBank/DDBJ whole genome shotgun (WGS) entry which is preliminary data.</text>
</comment>
<dbReference type="AlphaFoldDB" id="A0A8J4PTX3"/>
<reference evidence="1" key="1">
    <citation type="submission" date="2020-01" db="EMBL/GenBank/DDBJ databases">
        <title>Development of genomics and gene disruption for Polysphondylium violaceum indicates a role for the polyketide synthase stlB in stalk morphogenesis.</title>
        <authorList>
            <person name="Narita B."/>
            <person name="Kawabe Y."/>
            <person name="Kin K."/>
            <person name="Saito T."/>
            <person name="Gibbs R."/>
            <person name="Kuspa A."/>
            <person name="Muzny D."/>
            <person name="Queller D."/>
            <person name="Richards S."/>
            <person name="Strassman J."/>
            <person name="Sucgang R."/>
            <person name="Worley K."/>
            <person name="Schaap P."/>
        </authorList>
    </citation>
    <scope>NUCLEOTIDE SEQUENCE</scope>
    <source>
        <strain evidence="1">QSvi11</strain>
    </source>
</reference>
<organism evidence="1 2">
    <name type="scientific">Polysphondylium violaceum</name>
    <dbReference type="NCBI Taxonomy" id="133409"/>
    <lineage>
        <taxon>Eukaryota</taxon>
        <taxon>Amoebozoa</taxon>
        <taxon>Evosea</taxon>
        <taxon>Eumycetozoa</taxon>
        <taxon>Dictyostelia</taxon>
        <taxon>Dictyosteliales</taxon>
        <taxon>Dictyosteliaceae</taxon>
        <taxon>Polysphondylium</taxon>
    </lineage>
</organism>
<feature type="non-terminal residue" evidence="1">
    <location>
        <position position="514"/>
    </location>
</feature>
<gene>
    <name evidence="1" type="ORF">CYY_004902</name>
</gene>
<protein>
    <submittedName>
        <fullName evidence="1">Uncharacterized protein</fullName>
    </submittedName>
</protein>
<evidence type="ECO:0000313" key="1">
    <source>
        <dbReference type="EMBL" id="KAF2073808.1"/>
    </source>
</evidence>
<name>A0A8J4PTX3_9MYCE</name>
<proteinExistence type="predicted"/>
<sequence length="514" mass="60766">MDVGQKRTSTFQEILRNKYLFHAIFERVSRQRKGDYYIYRNGSPFTKYDEIELPLLLSPNRSKSLLNEKMKNFNRVLVESNEYNNHRSADFTTYYQDWIDFNIGDPYPSIQTFNKGNDQEINIETILSIPTDRHDKKLAFIEEFVLKFGLNRKRLELLDKVYPRDKVYNVTTLDLSDIDFLDYLINQDRIQLKDHNSLEFNPLFYQHKDTIRRIKGWNDILFVKELIRRFFVGNTRKFDQQLFTWALTVSPEINWQLFCVEKGVDPSNEPYAELYGVKIRKTEKPFFFLQSHVYFLMCTQELFMFMQTYYPLLLRDNGFNNNLLQIKNMEIAQLVFNHPAFSPKTKLYTKDAQVYKFFNSKCSINFLFDLDPLSYSLEDLYDLYEIMVAAGNIDITPLINVCIIKGCTDIIKKYFSQQPVPPRFSCLSPSFQSNRMDIFHYLEQVFDPLMSPEVREAQYTGLLLRAIAAHDYEYSVKFFEKLQSTITQDILKACLAAATQAKDQNKAKAIKITK</sequence>
<keyword evidence="2" id="KW-1185">Reference proteome</keyword>
<dbReference type="EMBL" id="AJWJ01000182">
    <property type="protein sequence ID" value="KAF2073808.1"/>
    <property type="molecule type" value="Genomic_DNA"/>
</dbReference>
<dbReference type="Proteomes" id="UP000695562">
    <property type="component" value="Unassembled WGS sequence"/>
</dbReference>
<evidence type="ECO:0000313" key="2">
    <source>
        <dbReference type="Proteomes" id="UP000695562"/>
    </source>
</evidence>
<accession>A0A8J4PTX3</accession>